<dbReference type="KEGG" id="mste:MSTE_04489"/>
<keyword evidence="3" id="KW-1185">Reference proteome</keyword>
<proteinExistence type="predicted"/>
<reference evidence="2 3" key="2">
    <citation type="journal article" date="2017" name="Int. J. Syst. Evol. Microbiol.">
        <title>Mycobacterium stephanolepidis sp. nov., a rapidly growing species related to Mycobacterium chelonae, isolated from marine teleost fish, Stephanolepis cirrhifer.</title>
        <authorList>
            <person name="Fukano H."/>
            <person name="Wada S."/>
            <person name="Kurata O."/>
            <person name="Katayama K."/>
            <person name="Fujiwara N."/>
            <person name="Hoshino Y."/>
        </authorList>
    </citation>
    <scope>NUCLEOTIDE SEQUENCE [LARGE SCALE GENOMIC DNA]</scope>
    <source>
        <strain evidence="2 3">NJB0901</strain>
    </source>
</reference>
<organism evidence="2 3">
    <name type="scientific">[Mycobacterium] stephanolepidis</name>
    <dbReference type="NCBI Taxonomy" id="1520670"/>
    <lineage>
        <taxon>Bacteria</taxon>
        <taxon>Bacillati</taxon>
        <taxon>Actinomycetota</taxon>
        <taxon>Actinomycetes</taxon>
        <taxon>Mycobacteriales</taxon>
        <taxon>Mycobacteriaceae</taxon>
        <taxon>Mycobacteroides</taxon>
    </lineage>
</organism>
<accession>A0A1Z4F3H1</accession>
<gene>
    <name evidence="2" type="ORF">MSTE_04489</name>
</gene>
<name>A0A1Z4F3H1_9MYCO</name>
<evidence type="ECO:0000313" key="3">
    <source>
        <dbReference type="Proteomes" id="UP000217954"/>
    </source>
</evidence>
<dbReference type="Proteomes" id="UP000217954">
    <property type="component" value="Chromosome"/>
</dbReference>
<protein>
    <submittedName>
        <fullName evidence="2">Uncharacterized protein</fullName>
    </submittedName>
</protein>
<feature type="region of interest" description="Disordered" evidence="1">
    <location>
        <begin position="26"/>
        <end position="61"/>
    </location>
</feature>
<feature type="compositionally biased region" description="Basic and acidic residues" evidence="1">
    <location>
        <begin position="42"/>
        <end position="52"/>
    </location>
</feature>
<reference evidence="3" key="1">
    <citation type="journal article" date="2017" name="Genome Announc.">
        <title>Complete Genome Sequence of Mycobacterium stephanolepidis.</title>
        <authorList>
            <person name="Fukano H."/>
            <person name="Yoshida M."/>
            <person name="Katayama Y."/>
            <person name="Omatsu T."/>
            <person name="Mizutani T."/>
            <person name="Kurata O."/>
            <person name="Wada S."/>
            <person name="Hoshino Y."/>
        </authorList>
    </citation>
    <scope>NUCLEOTIDE SEQUENCE [LARGE SCALE GENOMIC DNA]</scope>
    <source>
        <strain evidence="3">NJB0901</strain>
    </source>
</reference>
<feature type="compositionally biased region" description="Polar residues" evidence="1">
    <location>
        <begin position="32"/>
        <end position="41"/>
    </location>
</feature>
<dbReference type="EMBL" id="AP018165">
    <property type="protein sequence ID" value="BAX99783.1"/>
    <property type="molecule type" value="Genomic_DNA"/>
</dbReference>
<evidence type="ECO:0000256" key="1">
    <source>
        <dbReference type="SAM" id="MobiDB-lite"/>
    </source>
</evidence>
<evidence type="ECO:0000313" key="2">
    <source>
        <dbReference type="EMBL" id="BAX99783.1"/>
    </source>
</evidence>
<sequence>MSAEAVSQGFPRDYVSKLSSVRTVRRADLGSGSATGTQSHTGGEKDSPDRRVWGSGRGSQVTDAGAGFVSGRELRTFGAHHGWRFGALVTPAFDFGGATPNPVGLARLQRVGETDRGNGASTADAFGLLFARMAYGSELAIAREEQLWVY</sequence>
<dbReference type="AlphaFoldDB" id="A0A1Z4F3H1"/>